<evidence type="ECO:0000256" key="1">
    <source>
        <dbReference type="SAM" id="SignalP"/>
    </source>
</evidence>
<gene>
    <name evidence="2" type="ORF">ACFO6Q_00580</name>
</gene>
<sequence length="586" mass="61185">MKSLCNKLLLGGIIAASLAAGQAHAALRLSDAFDGAWGDISNAHGASRGWVFDVISNPDGTRVLYIAGYLYDNDGKPLWVSATPALGEFEYSTTTDLYEYAGGTFNGAPTENPTRKVLGSATIEFASCGEATLSITPAADSGYQPISYTLNALQDVASPKGSSCTYKKKFTACPAGTTAGAAPRTCVLTGAITRDLTLTNDTTWELEGLVTVGGDNANSATVTIEPGTLITGSGNSADYLYVNPGSKLVANGTPYAPIVFTSPRDGHTGQTPAPGDWGGIVLSGNAPDNKCIAAPFDCRSEFDSTLRYGGDNPHDSSGSLRYVQSRYAGYIFTEGREVNAFTFQAVGDGTVLEHLQSYRGKDDGFEWFGGTVNAKYLVSYEGGDDGFDWDEGWSGKVQFAYVKWADESLALGNDNGFESSNQADNNDASPRAIPSWSNVTLIGNGSGGGNGLHLKEGTGGHLSNILVSGFNKSGKACLYVDHAATDALIGGPDLTLDHTWLNCTVAVADGSSGTTAGKAQALFDAGEGNETGDPGLSGFLPAAGSPLTSGGRLIDEDGFFTAAPYIGAFRDGNDDWTIGWTHFIQR</sequence>
<organism evidence="2 3">
    <name type="scientific">Dokdonella ginsengisoli</name>
    <dbReference type="NCBI Taxonomy" id="363846"/>
    <lineage>
        <taxon>Bacteria</taxon>
        <taxon>Pseudomonadati</taxon>
        <taxon>Pseudomonadota</taxon>
        <taxon>Gammaproteobacteria</taxon>
        <taxon>Lysobacterales</taxon>
        <taxon>Rhodanobacteraceae</taxon>
        <taxon>Dokdonella</taxon>
    </lineage>
</organism>
<protein>
    <submittedName>
        <fullName evidence="2">Uncharacterized protein</fullName>
    </submittedName>
</protein>
<feature type="signal peptide" evidence="1">
    <location>
        <begin position="1"/>
        <end position="25"/>
    </location>
</feature>
<proteinExistence type="predicted"/>
<dbReference type="RefSeq" id="WP_380018528.1">
    <property type="nucleotide sequence ID" value="NZ_JBHSHD010000002.1"/>
</dbReference>
<dbReference type="EMBL" id="JBHSHD010000002">
    <property type="protein sequence ID" value="MFC4818796.1"/>
    <property type="molecule type" value="Genomic_DNA"/>
</dbReference>
<reference evidence="3" key="1">
    <citation type="journal article" date="2019" name="Int. J. Syst. Evol. Microbiol.">
        <title>The Global Catalogue of Microorganisms (GCM) 10K type strain sequencing project: providing services to taxonomists for standard genome sequencing and annotation.</title>
        <authorList>
            <consortium name="The Broad Institute Genomics Platform"/>
            <consortium name="The Broad Institute Genome Sequencing Center for Infectious Disease"/>
            <person name="Wu L."/>
            <person name="Ma J."/>
        </authorList>
    </citation>
    <scope>NUCLEOTIDE SEQUENCE [LARGE SCALE GENOMIC DNA]</scope>
    <source>
        <strain evidence="3">CCUG 30340</strain>
    </source>
</reference>
<dbReference type="Proteomes" id="UP001595886">
    <property type="component" value="Unassembled WGS sequence"/>
</dbReference>
<keyword evidence="1" id="KW-0732">Signal</keyword>
<dbReference type="PANTHER" id="PTHR41339">
    <property type="entry name" value="LIPL48"/>
    <property type="match status" value="1"/>
</dbReference>
<feature type="chain" id="PRO_5046989357" evidence="1">
    <location>
        <begin position="26"/>
        <end position="586"/>
    </location>
</feature>
<evidence type="ECO:0000313" key="2">
    <source>
        <dbReference type="EMBL" id="MFC4818796.1"/>
    </source>
</evidence>
<accession>A0ABV9QPF9</accession>
<evidence type="ECO:0000313" key="3">
    <source>
        <dbReference type="Proteomes" id="UP001595886"/>
    </source>
</evidence>
<dbReference type="PANTHER" id="PTHR41339:SF1">
    <property type="entry name" value="SECRETED PROTEIN"/>
    <property type="match status" value="1"/>
</dbReference>
<name>A0ABV9QPF9_9GAMM</name>
<comment type="caution">
    <text evidence="2">The sequence shown here is derived from an EMBL/GenBank/DDBJ whole genome shotgun (WGS) entry which is preliminary data.</text>
</comment>
<keyword evidence="3" id="KW-1185">Reference proteome</keyword>